<accession>A0ABS5PS24</accession>
<comment type="pathway">
    <text evidence="1">Cofactor biosynthesis; adenosylcobalamin biosynthesis.</text>
</comment>
<dbReference type="InterPro" id="IPR014777">
    <property type="entry name" value="4pyrrole_Mease_sub1"/>
</dbReference>
<dbReference type="Gene3D" id="3.40.1010.10">
    <property type="entry name" value="Cobalt-precorrin-4 Transmethylase, Domain 1"/>
    <property type="match status" value="1"/>
</dbReference>
<evidence type="ECO:0000256" key="5">
    <source>
        <dbReference type="ARBA" id="ARBA00022691"/>
    </source>
</evidence>
<dbReference type="InterPro" id="IPR012818">
    <property type="entry name" value="CbiE"/>
</dbReference>
<evidence type="ECO:0000259" key="6">
    <source>
        <dbReference type="Pfam" id="PF00590"/>
    </source>
</evidence>
<proteinExistence type="predicted"/>
<sequence length="223" mass="24653">MTILLKLTVIGIGPGHPAYITEAARTKLNAAAIVIGVERQLETVRPYLRKYAKEVPYNGRLTSLKDAIDSYLTATDAGLLAEAANTDEDVISILASGDPSFYGITEWLRQTYPIAISVEPGISSTQLLFAKAGIPMHDYFMTSLHGRTDALKELLDHPKLCLLTDRTYTPFAIAQYCLNHGENPRIIVGERLSYTDEKITDAPASAIEDRDYQMSVVIVIHER</sequence>
<keyword evidence="2" id="KW-0169">Cobalamin biosynthesis</keyword>
<dbReference type="CDD" id="cd11644">
    <property type="entry name" value="Precorrin-6Y-MT"/>
    <property type="match status" value="1"/>
</dbReference>
<reference evidence="7 8" key="1">
    <citation type="submission" date="2021-05" db="EMBL/GenBank/DDBJ databases">
        <title>Fusibacter ferrireducens sp. nov., an anaerobic, sulfur- and Fe-reducing bacterium isolated from the mangrove sediment.</title>
        <authorList>
            <person name="Qiu D."/>
        </authorList>
    </citation>
    <scope>NUCLEOTIDE SEQUENCE [LARGE SCALE GENOMIC DNA]</scope>
    <source>
        <strain evidence="7 8">DSM 12116</strain>
    </source>
</reference>
<dbReference type="PANTHER" id="PTHR43182:SF1">
    <property type="entry name" value="COBALT-PRECORRIN-7 C(5)-METHYLTRANSFERASE"/>
    <property type="match status" value="1"/>
</dbReference>
<evidence type="ECO:0000256" key="4">
    <source>
        <dbReference type="ARBA" id="ARBA00022679"/>
    </source>
</evidence>
<dbReference type="SUPFAM" id="SSF53790">
    <property type="entry name" value="Tetrapyrrole methylase"/>
    <property type="match status" value="1"/>
</dbReference>
<keyword evidence="3" id="KW-0489">Methyltransferase</keyword>
<dbReference type="Gene3D" id="3.30.950.10">
    <property type="entry name" value="Methyltransferase, Cobalt-precorrin-4 Transmethylase, Domain 2"/>
    <property type="match status" value="1"/>
</dbReference>
<dbReference type="PANTHER" id="PTHR43182">
    <property type="entry name" value="COBALT-PRECORRIN-6B C(15)-METHYLTRANSFERASE (DECARBOXYLATING)"/>
    <property type="match status" value="1"/>
</dbReference>
<evidence type="ECO:0000256" key="3">
    <source>
        <dbReference type="ARBA" id="ARBA00022603"/>
    </source>
</evidence>
<organism evidence="7 8">
    <name type="scientific">Fusibacter paucivorans</name>
    <dbReference type="NCBI Taxonomy" id="76009"/>
    <lineage>
        <taxon>Bacteria</taxon>
        <taxon>Bacillati</taxon>
        <taxon>Bacillota</taxon>
        <taxon>Clostridia</taxon>
        <taxon>Eubacteriales</taxon>
        <taxon>Eubacteriales Family XII. Incertae Sedis</taxon>
        <taxon>Fusibacter</taxon>
    </lineage>
</organism>
<name>A0ABS5PS24_9FIRM</name>
<dbReference type="RefSeq" id="WP_213237027.1">
    <property type="nucleotide sequence ID" value="NZ_JAHBCL010000017.1"/>
</dbReference>
<protein>
    <submittedName>
        <fullName evidence="7">Precorrin-6y C5,15-methyltransferase (Decarboxylating) subunit CbiE</fullName>
    </submittedName>
</protein>
<evidence type="ECO:0000313" key="8">
    <source>
        <dbReference type="Proteomes" id="UP000746471"/>
    </source>
</evidence>
<comment type="caution">
    <text evidence="7">The sequence shown here is derived from an EMBL/GenBank/DDBJ whole genome shotgun (WGS) entry which is preliminary data.</text>
</comment>
<dbReference type="Proteomes" id="UP000746471">
    <property type="component" value="Unassembled WGS sequence"/>
</dbReference>
<dbReference type="InterPro" id="IPR014776">
    <property type="entry name" value="4pyrrole_Mease_sub2"/>
</dbReference>
<dbReference type="InterPro" id="IPR050714">
    <property type="entry name" value="Cobalamin_biosynth_MTase"/>
</dbReference>
<keyword evidence="4" id="KW-0808">Transferase</keyword>
<gene>
    <name evidence="7" type="primary">cbiE</name>
    <name evidence="7" type="ORF">KHM83_10790</name>
</gene>
<dbReference type="Pfam" id="PF00590">
    <property type="entry name" value="TP_methylase"/>
    <property type="match status" value="1"/>
</dbReference>
<dbReference type="InterPro" id="IPR035996">
    <property type="entry name" value="4pyrrol_Methylase_sf"/>
</dbReference>
<feature type="domain" description="Tetrapyrrole methylase" evidence="6">
    <location>
        <begin position="6"/>
        <end position="206"/>
    </location>
</feature>
<evidence type="ECO:0000313" key="7">
    <source>
        <dbReference type="EMBL" id="MBS7527166.1"/>
    </source>
</evidence>
<keyword evidence="8" id="KW-1185">Reference proteome</keyword>
<dbReference type="EMBL" id="JAHBCL010000017">
    <property type="protein sequence ID" value="MBS7527166.1"/>
    <property type="molecule type" value="Genomic_DNA"/>
</dbReference>
<keyword evidence="5" id="KW-0949">S-adenosyl-L-methionine</keyword>
<evidence type="ECO:0000256" key="1">
    <source>
        <dbReference type="ARBA" id="ARBA00004953"/>
    </source>
</evidence>
<dbReference type="InterPro" id="IPR000878">
    <property type="entry name" value="4pyrrol_Mease"/>
</dbReference>
<evidence type="ECO:0000256" key="2">
    <source>
        <dbReference type="ARBA" id="ARBA00022573"/>
    </source>
</evidence>
<dbReference type="NCBIfam" id="TIGR02467">
    <property type="entry name" value="CbiE"/>
    <property type="match status" value="1"/>
</dbReference>